<keyword evidence="2" id="KW-0413">Isomerase</keyword>
<dbReference type="Gene3D" id="3.40.30.10">
    <property type="entry name" value="Glutaredoxin"/>
    <property type="match status" value="1"/>
</dbReference>
<dbReference type="GO" id="GO:0016853">
    <property type="term" value="F:isomerase activity"/>
    <property type="evidence" value="ECO:0007669"/>
    <property type="project" value="UniProtKB-KW"/>
</dbReference>
<dbReference type="EMBL" id="BAAAUX010000004">
    <property type="protein sequence ID" value="GAA2777961.1"/>
    <property type="molecule type" value="Genomic_DNA"/>
</dbReference>
<proteinExistence type="predicted"/>
<dbReference type="InterPro" id="IPR036249">
    <property type="entry name" value="Thioredoxin-like_sf"/>
</dbReference>
<reference evidence="2 3" key="1">
    <citation type="journal article" date="2019" name="Int. J. Syst. Evol. Microbiol.">
        <title>The Global Catalogue of Microorganisms (GCM) 10K type strain sequencing project: providing services to taxonomists for standard genome sequencing and annotation.</title>
        <authorList>
            <consortium name="The Broad Institute Genomics Platform"/>
            <consortium name="The Broad Institute Genome Sequencing Center for Infectious Disease"/>
            <person name="Wu L."/>
            <person name="Ma J."/>
        </authorList>
    </citation>
    <scope>NUCLEOTIDE SEQUENCE [LARGE SCALE GENOMIC DNA]</scope>
    <source>
        <strain evidence="2 3">JCM 9383</strain>
    </source>
</reference>
<evidence type="ECO:0000259" key="1">
    <source>
        <dbReference type="Pfam" id="PF01323"/>
    </source>
</evidence>
<dbReference type="Pfam" id="PF01323">
    <property type="entry name" value="DSBA"/>
    <property type="match status" value="1"/>
</dbReference>
<dbReference type="InterPro" id="IPR001853">
    <property type="entry name" value="DSBA-like_thioredoxin_dom"/>
</dbReference>
<protein>
    <submittedName>
        <fullName evidence="2">Dithiol-disulfide isomerase</fullName>
    </submittedName>
</protein>
<feature type="domain" description="DSBA-like thioredoxin" evidence="1">
    <location>
        <begin position="10"/>
        <end position="183"/>
    </location>
</feature>
<comment type="caution">
    <text evidence="2">The sequence shown here is derived from an EMBL/GenBank/DDBJ whole genome shotgun (WGS) entry which is preliminary data.</text>
</comment>
<dbReference type="SUPFAM" id="SSF52833">
    <property type="entry name" value="Thioredoxin-like"/>
    <property type="match status" value="1"/>
</dbReference>
<evidence type="ECO:0000313" key="2">
    <source>
        <dbReference type="EMBL" id="GAA2777961.1"/>
    </source>
</evidence>
<dbReference type="RefSeq" id="WP_344678089.1">
    <property type="nucleotide sequence ID" value="NZ_BAAAUX010000004.1"/>
</dbReference>
<organism evidence="2 3">
    <name type="scientific">Saccharopolyspora taberi</name>
    <dbReference type="NCBI Taxonomy" id="60895"/>
    <lineage>
        <taxon>Bacteria</taxon>
        <taxon>Bacillati</taxon>
        <taxon>Actinomycetota</taxon>
        <taxon>Actinomycetes</taxon>
        <taxon>Pseudonocardiales</taxon>
        <taxon>Pseudonocardiaceae</taxon>
        <taxon>Saccharopolyspora</taxon>
    </lineage>
</organism>
<gene>
    <name evidence="2" type="ORF">GCM10010470_08930</name>
</gene>
<sequence length="226" mass="24854">MTTVEVPANTIVVYGDIGCPWAHIAVHRLHATRERLGLTDQVVIEPRAFPLELINEIPTPKLILDAEIPVAGGLEPAAGWQVWQLPTYEYPVTVLLALEAVEAAKAQGPRAAEKLDRALRVALFGQSRVISMQHVILEIAGECGLDTEKLHDDLVHGRARPEIQHQLAVSLSDAVEGSPHVYTPDGYNVHNPGIKLRWEGRWGVGFPVIESDDPSVYEDLLLRAKP</sequence>
<accession>A0ABN3V4X3</accession>
<name>A0ABN3V4X3_9PSEU</name>
<dbReference type="Proteomes" id="UP001500979">
    <property type="component" value="Unassembled WGS sequence"/>
</dbReference>
<keyword evidence="3" id="KW-1185">Reference proteome</keyword>
<evidence type="ECO:0000313" key="3">
    <source>
        <dbReference type="Proteomes" id="UP001500979"/>
    </source>
</evidence>